<dbReference type="InterPro" id="IPR052571">
    <property type="entry name" value="Mt_RNA_Methyltransferase"/>
</dbReference>
<feature type="region of interest" description="Disordered" evidence="1">
    <location>
        <begin position="32"/>
        <end position="64"/>
    </location>
</feature>
<protein>
    <submittedName>
        <fullName evidence="2">Uncharacterized protein</fullName>
    </submittedName>
</protein>
<evidence type="ECO:0000313" key="3">
    <source>
        <dbReference type="Proteomes" id="UP001054857"/>
    </source>
</evidence>
<feature type="compositionally biased region" description="Acidic residues" evidence="1">
    <location>
        <begin position="442"/>
        <end position="454"/>
    </location>
</feature>
<feature type="region of interest" description="Disordered" evidence="1">
    <location>
        <begin position="502"/>
        <end position="543"/>
    </location>
</feature>
<evidence type="ECO:0000313" key="2">
    <source>
        <dbReference type="EMBL" id="GFR49997.1"/>
    </source>
</evidence>
<keyword evidence="3" id="KW-1185">Reference proteome</keyword>
<gene>
    <name evidence="2" type="ORF">Agub_g12143</name>
</gene>
<comment type="caution">
    <text evidence="2">The sequence shown here is derived from an EMBL/GenBank/DDBJ whole genome shotgun (WGS) entry which is preliminary data.</text>
</comment>
<proteinExistence type="predicted"/>
<feature type="compositionally biased region" description="Basic and acidic residues" evidence="1">
    <location>
        <begin position="516"/>
        <end position="527"/>
    </location>
</feature>
<feature type="compositionally biased region" description="Low complexity" evidence="1">
    <location>
        <begin position="251"/>
        <end position="263"/>
    </location>
</feature>
<feature type="region of interest" description="Disordered" evidence="1">
    <location>
        <begin position="422"/>
        <end position="454"/>
    </location>
</feature>
<sequence>QDERFSYVVLRRGPRPDFRVAVSREYGMAAAAAAAEEQPSGGAGSSSSSSSFEEDFTSSAPLLPRLPPRVVFSQVLLDRAAAAAAGTAATPGAAATAADAVAAVRERGSASSSRTPVAAAREDEGARTVVSQPPPQQQQSRRLPLFSSDPVASPSEGGDEAGRLSSASESATEHSQHPQQQAQRRSSSEGEAAAATRAEPAGTAAGGAGVGGGVGTGPVVAAFARKYPAYGPGLVGRLMVLQDAGVNWAAPPADDAADGQGAAELQSSADPDMLTHDDPRVGRHGPAAPAKESSASSATLRNLGLDSAVAELSLAMVGGAVPDAAGAAENRPMGLREGDATATSNAPDQELAEPEVSGRAAAWSRLDPADVGEEEYAAAEEKLMVRIYGAKVAEAWRASRGDGYGYGGEGGDEGAYMAAAEEGGRSDAEVGGAGSGRSAREADDDDDDDEDAELMDESAVSAFEARVAAASSYSWGRIVRQPRRRGGHTLLDLCVGPQGYYPDEAGAGEGDGEGVAGERGDSSEGRAARAGAEVAEAGDAGEEAADGRLVQQIVAKSARRSWMGRPAYRLARRLAWGDCWPDWYIRTHNTRQLGAAGAGAGQAKAGHMGRGEEGGEEAEEVEDEGSREVQGSRRGRK</sequence>
<dbReference type="GO" id="GO:0005763">
    <property type="term" value="C:mitochondrial small ribosomal subunit"/>
    <property type="evidence" value="ECO:0007669"/>
    <property type="project" value="TreeGrafter"/>
</dbReference>
<feature type="region of interest" description="Disordered" evidence="1">
    <location>
        <begin position="595"/>
        <end position="637"/>
    </location>
</feature>
<reference evidence="2 3" key="1">
    <citation type="journal article" date="2021" name="Sci. Rep.">
        <title>Genome sequencing of the multicellular alga Astrephomene provides insights into convergent evolution of germ-soma differentiation.</title>
        <authorList>
            <person name="Yamashita S."/>
            <person name="Yamamoto K."/>
            <person name="Matsuzaki R."/>
            <person name="Suzuki S."/>
            <person name="Yamaguchi H."/>
            <person name="Hirooka S."/>
            <person name="Minakuchi Y."/>
            <person name="Miyagishima S."/>
            <person name="Kawachi M."/>
            <person name="Toyoda A."/>
            <person name="Nozaki H."/>
        </authorList>
    </citation>
    <scope>NUCLEOTIDE SEQUENCE [LARGE SCALE GENOMIC DNA]</scope>
    <source>
        <strain evidence="2 3">NIES-4017</strain>
    </source>
</reference>
<dbReference type="Proteomes" id="UP001054857">
    <property type="component" value="Unassembled WGS sequence"/>
</dbReference>
<dbReference type="GO" id="GO:0003735">
    <property type="term" value="F:structural constituent of ribosome"/>
    <property type="evidence" value="ECO:0007669"/>
    <property type="project" value="TreeGrafter"/>
</dbReference>
<organism evidence="2 3">
    <name type="scientific">Astrephomene gubernaculifera</name>
    <dbReference type="NCBI Taxonomy" id="47775"/>
    <lineage>
        <taxon>Eukaryota</taxon>
        <taxon>Viridiplantae</taxon>
        <taxon>Chlorophyta</taxon>
        <taxon>core chlorophytes</taxon>
        <taxon>Chlorophyceae</taxon>
        <taxon>CS clade</taxon>
        <taxon>Chlamydomonadales</taxon>
        <taxon>Astrephomenaceae</taxon>
        <taxon>Astrephomene</taxon>
    </lineage>
</organism>
<feature type="region of interest" description="Disordered" evidence="1">
    <location>
        <begin position="251"/>
        <end position="298"/>
    </location>
</feature>
<name>A0AAD3DZB9_9CHLO</name>
<feature type="compositionally biased region" description="Acidic residues" evidence="1">
    <location>
        <begin position="614"/>
        <end position="623"/>
    </location>
</feature>
<feature type="compositionally biased region" description="Low complexity" evidence="1">
    <location>
        <begin position="82"/>
        <end position="103"/>
    </location>
</feature>
<dbReference type="EMBL" id="BMAR01000034">
    <property type="protein sequence ID" value="GFR49997.1"/>
    <property type="molecule type" value="Genomic_DNA"/>
</dbReference>
<feature type="region of interest" description="Disordered" evidence="1">
    <location>
        <begin position="82"/>
        <end position="211"/>
    </location>
</feature>
<feature type="compositionally biased region" description="Low complexity" evidence="1">
    <location>
        <begin position="528"/>
        <end position="538"/>
    </location>
</feature>
<feature type="non-terminal residue" evidence="2">
    <location>
        <position position="637"/>
    </location>
</feature>
<feature type="compositionally biased region" description="Low complexity" evidence="1">
    <location>
        <begin position="32"/>
        <end position="63"/>
    </location>
</feature>
<feature type="compositionally biased region" description="Low complexity" evidence="1">
    <location>
        <begin position="286"/>
        <end position="298"/>
    </location>
</feature>
<evidence type="ECO:0000256" key="1">
    <source>
        <dbReference type="SAM" id="MobiDB-lite"/>
    </source>
</evidence>
<feature type="region of interest" description="Disordered" evidence="1">
    <location>
        <begin position="330"/>
        <end position="359"/>
    </location>
</feature>
<dbReference type="PANTHER" id="PTHR13184:SF5">
    <property type="entry name" value="METHYLTRANSFERASE-LIKE PROTEIN 17, MITOCHONDRIAL"/>
    <property type="match status" value="1"/>
</dbReference>
<dbReference type="AlphaFoldDB" id="A0AAD3DZB9"/>
<dbReference type="PANTHER" id="PTHR13184">
    <property type="entry name" value="37S RIBOSOMAL PROTEIN S22"/>
    <property type="match status" value="1"/>
</dbReference>
<feature type="compositionally biased region" description="Low complexity" evidence="1">
    <location>
        <begin position="189"/>
        <end position="203"/>
    </location>
</feature>
<accession>A0AAD3DZB9</accession>